<keyword evidence="3 5" id="KW-1133">Transmembrane helix</keyword>
<feature type="transmembrane region" description="Helical" evidence="5">
    <location>
        <begin position="412"/>
        <end position="432"/>
    </location>
</feature>
<keyword evidence="4 5" id="KW-0472">Membrane</keyword>
<dbReference type="RefSeq" id="WP_343879312.1">
    <property type="nucleotide sequence ID" value="NZ_BAAAIJ010000036.1"/>
</dbReference>
<feature type="transmembrane region" description="Helical" evidence="5">
    <location>
        <begin position="47"/>
        <end position="68"/>
    </location>
</feature>
<accession>A0ABW4Q9F7</accession>
<comment type="caution">
    <text evidence="7">The sequence shown here is derived from an EMBL/GenBank/DDBJ whole genome shotgun (WGS) entry which is preliminary data.</text>
</comment>
<dbReference type="Pfam" id="PF07690">
    <property type="entry name" value="MFS_1"/>
    <property type="match status" value="2"/>
</dbReference>
<feature type="transmembrane region" description="Helical" evidence="5">
    <location>
        <begin position="143"/>
        <end position="161"/>
    </location>
</feature>
<evidence type="ECO:0000256" key="2">
    <source>
        <dbReference type="ARBA" id="ARBA00022692"/>
    </source>
</evidence>
<feature type="transmembrane region" description="Helical" evidence="5">
    <location>
        <begin position="346"/>
        <end position="364"/>
    </location>
</feature>
<evidence type="ECO:0000256" key="3">
    <source>
        <dbReference type="ARBA" id="ARBA00022989"/>
    </source>
</evidence>
<dbReference type="EMBL" id="JBHUGA010000052">
    <property type="protein sequence ID" value="MFD1847350.1"/>
    <property type="molecule type" value="Genomic_DNA"/>
</dbReference>
<evidence type="ECO:0000256" key="4">
    <source>
        <dbReference type="ARBA" id="ARBA00023136"/>
    </source>
</evidence>
<protein>
    <submittedName>
        <fullName evidence="7">MFS transporter</fullName>
    </submittedName>
</protein>
<comment type="subcellular location">
    <subcellularLocation>
        <location evidence="1">Cell membrane</location>
        <topology evidence="1">Multi-pass membrane protein</topology>
    </subcellularLocation>
</comment>
<dbReference type="PROSITE" id="PS50850">
    <property type="entry name" value="MFS"/>
    <property type="match status" value="1"/>
</dbReference>
<evidence type="ECO:0000256" key="1">
    <source>
        <dbReference type="ARBA" id="ARBA00004651"/>
    </source>
</evidence>
<feature type="transmembrane region" description="Helical" evidence="5">
    <location>
        <begin position="103"/>
        <end position="122"/>
    </location>
</feature>
<feature type="transmembrane region" description="Helical" evidence="5">
    <location>
        <begin position="20"/>
        <end position="41"/>
    </location>
</feature>
<feature type="domain" description="Major facilitator superfamily (MFS) profile" evidence="6">
    <location>
        <begin position="252"/>
        <end position="441"/>
    </location>
</feature>
<dbReference type="PANTHER" id="PTHR23542">
    <property type="match status" value="1"/>
</dbReference>
<feature type="transmembrane region" description="Helical" evidence="5">
    <location>
        <begin position="324"/>
        <end position="340"/>
    </location>
</feature>
<feature type="transmembrane region" description="Helical" evidence="5">
    <location>
        <begin position="80"/>
        <end position="97"/>
    </location>
</feature>
<dbReference type="SUPFAM" id="SSF103473">
    <property type="entry name" value="MFS general substrate transporter"/>
    <property type="match status" value="1"/>
</dbReference>
<evidence type="ECO:0000259" key="6">
    <source>
        <dbReference type="PROSITE" id="PS50850"/>
    </source>
</evidence>
<keyword evidence="8" id="KW-1185">Reference proteome</keyword>
<evidence type="ECO:0000313" key="7">
    <source>
        <dbReference type="EMBL" id="MFD1847350.1"/>
    </source>
</evidence>
<gene>
    <name evidence="7" type="ORF">ACFSFX_12190</name>
</gene>
<feature type="transmembrane region" description="Helical" evidence="5">
    <location>
        <begin position="299"/>
        <end position="317"/>
    </location>
</feature>
<feature type="transmembrane region" description="Helical" evidence="5">
    <location>
        <begin position="167"/>
        <end position="187"/>
    </location>
</feature>
<feature type="transmembrane region" description="Helical" evidence="5">
    <location>
        <begin position="254"/>
        <end position="279"/>
    </location>
</feature>
<reference evidence="8" key="1">
    <citation type="journal article" date="2019" name="Int. J. Syst. Evol. Microbiol.">
        <title>The Global Catalogue of Microorganisms (GCM) 10K type strain sequencing project: providing services to taxonomists for standard genome sequencing and annotation.</title>
        <authorList>
            <consortium name="The Broad Institute Genomics Platform"/>
            <consortium name="The Broad Institute Genome Sequencing Center for Infectious Disease"/>
            <person name="Wu L."/>
            <person name="Ma J."/>
        </authorList>
    </citation>
    <scope>NUCLEOTIDE SEQUENCE [LARGE SCALE GENOMIC DNA]</scope>
    <source>
        <strain evidence="8">JCM 11496</strain>
    </source>
</reference>
<dbReference type="Gene3D" id="1.20.1250.20">
    <property type="entry name" value="MFS general substrate transporter like domains"/>
    <property type="match status" value="2"/>
</dbReference>
<keyword evidence="2 5" id="KW-0812">Transmembrane</keyword>
<evidence type="ECO:0000313" key="8">
    <source>
        <dbReference type="Proteomes" id="UP001597307"/>
    </source>
</evidence>
<dbReference type="InterPro" id="IPR036259">
    <property type="entry name" value="MFS_trans_sf"/>
</dbReference>
<proteinExistence type="predicted"/>
<dbReference type="Proteomes" id="UP001597307">
    <property type="component" value="Unassembled WGS sequence"/>
</dbReference>
<dbReference type="PANTHER" id="PTHR23542:SF1">
    <property type="entry name" value="MAJOR FACILITATOR SUPERFAMILY (MFS) PROFILE DOMAIN-CONTAINING PROTEIN"/>
    <property type="match status" value="1"/>
</dbReference>
<dbReference type="InterPro" id="IPR011701">
    <property type="entry name" value="MFS"/>
</dbReference>
<name>A0ABW4Q9F7_9MICC</name>
<organism evidence="7 8">
    <name type="scientific">Arthrobacter flavus</name>
    <dbReference type="NCBI Taxonomy" id="95172"/>
    <lineage>
        <taxon>Bacteria</taxon>
        <taxon>Bacillati</taxon>
        <taxon>Actinomycetota</taxon>
        <taxon>Actinomycetes</taxon>
        <taxon>Micrococcales</taxon>
        <taxon>Micrococcaceae</taxon>
        <taxon>Arthrobacter</taxon>
    </lineage>
</organism>
<feature type="transmembrane region" description="Helical" evidence="5">
    <location>
        <begin position="385"/>
        <end position="406"/>
    </location>
</feature>
<evidence type="ECO:0000256" key="5">
    <source>
        <dbReference type="SAM" id="Phobius"/>
    </source>
</evidence>
<dbReference type="InterPro" id="IPR020846">
    <property type="entry name" value="MFS_dom"/>
</dbReference>
<sequence>MNFALYRELLRIVPVRRLLIVGMIARFPHSAAGVLLTLHVVQTLDRGYAEAGAVAALLTIGIAVGAPWRGRRVDSAGLRKALIPSVIAEAVIWSVAPQLSYEWLLVAALIGGLFTLPAFSVVRQSLGVMVSGEKRRTAFTLDAISTEMIFMVGPALGVVLATQVSTVFGLTLVGLATAGAGLFLMWFNPPTRSEQLGAVSGAPTEAEDEAAAVGALVASAPAHVTEASAELYPGGRAAPGRHGAKGRQNVKERLAGSFGWLTLAVAVVLVVAAGAGLVLAGTEVGIVAALEESGREGELGLVFAAWCAASVVGGLIYGALHRPVSPLVLLLLMGLFTIPMGFAENTLALCLLSILPGLLCAPVLSAASERIADLVVEERRGEAMGWYGSALTSGVALGAPLAGITIDTVGPSAAFTAVGSAAVLICLLGLGAQQVRRRRAS</sequence>